<evidence type="ECO:0000256" key="1">
    <source>
        <dbReference type="SAM" id="SignalP"/>
    </source>
</evidence>
<evidence type="ECO:0000313" key="2">
    <source>
        <dbReference type="EMBL" id="RYC69816.1"/>
    </source>
</evidence>
<sequence>MNNFVNATTRFGLRCRKALLLLVALALATLGALFTPADAQVLPPVLPMVNQQPFPYPTGVALDNSTYAAVKAKVRAADSLRTHAEARIQALTLEITATRGALADRDRLSRHDSLQTARLRGRLRQVETELGVVKQELERANGTIARVVATLPRRLRRLLARLADPDQTYSTLVTYLDTLRVRKWTFGGAGCALGFVLGLTLLL</sequence>
<dbReference type="Proteomes" id="UP000290407">
    <property type="component" value="Unassembled WGS sequence"/>
</dbReference>
<gene>
    <name evidence="2" type="ORF">EQG79_14580</name>
</gene>
<keyword evidence="3" id="KW-1185">Reference proteome</keyword>
<dbReference type="RefSeq" id="WP_129602155.1">
    <property type="nucleotide sequence ID" value="NZ_SBLB01000003.1"/>
</dbReference>
<proteinExistence type="predicted"/>
<evidence type="ECO:0000313" key="3">
    <source>
        <dbReference type="Proteomes" id="UP000290407"/>
    </source>
</evidence>
<dbReference type="EMBL" id="SBLB01000003">
    <property type="protein sequence ID" value="RYC69816.1"/>
    <property type="molecule type" value="Genomic_DNA"/>
</dbReference>
<keyword evidence="1" id="KW-0732">Signal</keyword>
<protein>
    <submittedName>
        <fullName evidence="2">Uncharacterized protein</fullName>
    </submittedName>
</protein>
<comment type="caution">
    <text evidence="2">The sequence shown here is derived from an EMBL/GenBank/DDBJ whole genome shotgun (WGS) entry which is preliminary data.</text>
</comment>
<reference evidence="2 3" key="1">
    <citation type="submission" date="2019-01" db="EMBL/GenBank/DDBJ databases">
        <title>Spirosoma flava sp. nov., a propanil-degrading bacterium isolated from herbicide-contaminated soil.</title>
        <authorList>
            <person name="Zhang L."/>
            <person name="Jiang J.-D."/>
        </authorList>
    </citation>
    <scope>NUCLEOTIDE SEQUENCE [LARGE SCALE GENOMIC DNA]</scope>
    <source>
        <strain evidence="2 3">TY50</strain>
    </source>
</reference>
<organism evidence="2 3">
    <name type="scientific">Spirosoma sordidisoli</name>
    <dbReference type="NCBI Taxonomy" id="2502893"/>
    <lineage>
        <taxon>Bacteria</taxon>
        <taxon>Pseudomonadati</taxon>
        <taxon>Bacteroidota</taxon>
        <taxon>Cytophagia</taxon>
        <taxon>Cytophagales</taxon>
        <taxon>Cytophagaceae</taxon>
        <taxon>Spirosoma</taxon>
    </lineage>
</organism>
<feature type="signal peptide" evidence="1">
    <location>
        <begin position="1"/>
        <end position="39"/>
    </location>
</feature>
<name>A0A4Q2UKR3_9BACT</name>
<feature type="chain" id="PRO_5020382082" evidence="1">
    <location>
        <begin position="40"/>
        <end position="203"/>
    </location>
</feature>
<accession>A0A4Q2UKR3</accession>
<dbReference type="AlphaFoldDB" id="A0A4Q2UKR3"/>